<dbReference type="GO" id="GO:0006886">
    <property type="term" value="P:intracellular protein transport"/>
    <property type="evidence" value="ECO:0007669"/>
    <property type="project" value="TreeGrafter"/>
</dbReference>
<dbReference type="InterPro" id="IPR053055">
    <property type="entry name" value="VPS17"/>
</dbReference>
<organism evidence="3 4">
    <name type="scientific">Pichia kudriavzevii</name>
    <name type="common">Yeast</name>
    <name type="synonym">Issatchenkia orientalis</name>
    <dbReference type="NCBI Taxonomy" id="4909"/>
    <lineage>
        <taxon>Eukaryota</taxon>
        <taxon>Fungi</taxon>
        <taxon>Dikarya</taxon>
        <taxon>Ascomycota</taxon>
        <taxon>Saccharomycotina</taxon>
        <taxon>Pichiomycetes</taxon>
        <taxon>Pichiales</taxon>
        <taxon>Pichiaceae</taxon>
        <taxon>Pichia</taxon>
    </lineage>
</organism>
<dbReference type="EMBL" id="JQFK01000059">
    <property type="protein sequence ID" value="KGK36657.1"/>
    <property type="molecule type" value="Genomic_DNA"/>
</dbReference>
<dbReference type="Gene3D" id="3.30.1520.10">
    <property type="entry name" value="Phox-like domain"/>
    <property type="match status" value="1"/>
</dbReference>
<dbReference type="InterPro" id="IPR027267">
    <property type="entry name" value="AH/BAR_dom_sf"/>
</dbReference>
<feature type="compositionally biased region" description="Low complexity" evidence="1">
    <location>
        <begin position="28"/>
        <end position="39"/>
    </location>
</feature>
<feature type="compositionally biased region" description="Acidic residues" evidence="1">
    <location>
        <begin position="40"/>
        <end position="54"/>
    </location>
</feature>
<dbReference type="InterPro" id="IPR036871">
    <property type="entry name" value="PX_dom_sf"/>
</dbReference>
<dbReference type="PROSITE" id="PS50195">
    <property type="entry name" value="PX"/>
    <property type="match status" value="1"/>
</dbReference>
<dbReference type="GO" id="GO:0030905">
    <property type="term" value="C:retromer, tubulation complex"/>
    <property type="evidence" value="ECO:0007669"/>
    <property type="project" value="TreeGrafter"/>
</dbReference>
<evidence type="ECO:0000259" key="2">
    <source>
        <dbReference type="PROSITE" id="PS50195"/>
    </source>
</evidence>
<feature type="compositionally biased region" description="Low complexity" evidence="1">
    <location>
        <begin position="514"/>
        <end position="530"/>
    </location>
</feature>
<protein>
    <recommendedName>
        <fullName evidence="2">PX domain-containing protein</fullName>
    </recommendedName>
</protein>
<dbReference type="Pfam" id="PF00787">
    <property type="entry name" value="PX"/>
    <property type="match status" value="1"/>
</dbReference>
<feature type="domain" description="PX" evidence="2">
    <location>
        <begin position="110"/>
        <end position="230"/>
    </location>
</feature>
<evidence type="ECO:0000313" key="3">
    <source>
        <dbReference type="EMBL" id="KGK36657.1"/>
    </source>
</evidence>
<evidence type="ECO:0000313" key="4">
    <source>
        <dbReference type="Proteomes" id="UP000029867"/>
    </source>
</evidence>
<dbReference type="Gene3D" id="1.20.1270.60">
    <property type="entry name" value="Arfaptin homology (AH) domain/BAR domain"/>
    <property type="match status" value="1"/>
</dbReference>
<dbReference type="PANTHER" id="PTHR47433:SF1">
    <property type="entry name" value="VACUOLAR PROTEIN SORTING-ASSOCIATED PROTEIN 17"/>
    <property type="match status" value="1"/>
</dbReference>
<name>A0A099NXJ2_PICKU</name>
<dbReference type="AlphaFoldDB" id="A0A099NXJ2"/>
<dbReference type="Proteomes" id="UP000029867">
    <property type="component" value="Unassembled WGS sequence"/>
</dbReference>
<evidence type="ECO:0000256" key="1">
    <source>
        <dbReference type="SAM" id="MobiDB-lite"/>
    </source>
</evidence>
<dbReference type="GO" id="GO:0005768">
    <property type="term" value="C:endosome"/>
    <property type="evidence" value="ECO:0007669"/>
    <property type="project" value="TreeGrafter"/>
</dbReference>
<proteinExistence type="predicted"/>
<dbReference type="SUPFAM" id="SSF64268">
    <property type="entry name" value="PX domain"/>
    <property type="match status" value="1"/>
</dbReference>
<dbReference type="GO" id="GO:0032266">
    <property type="term" value="F:phosphatidylinositol-3-phosphate binding"/>
    <property type="evidence" value="ECO:0007669"/>
    <property type="project" value="TreeGrafter"/>
</dbReference>
<dbReference type="PANTHER" id="PTHR47433">
    <property type="entry name" value="VACUOLAR PROTEIN SORTING-ASSOCIATED PROTEIN 17"/>
    <property type="match status" value="1"/>
</dbReference>
<dbReference type="InterPro" id="IPR001683">
    <property type="entry name" value="PX_dom"/>
</dbReference>
<dbReference type="SMART" id="SM00312">
    <property type="entry name" value="PX"/>
    <property type="match status" value="1"/>
</dbReference>
<feature type="region of interest" description="Disordered" evidence="1">
    <location>
        <begin position="492"/>
        <end position="534"/>
    </location>
</feature>
<dbReference type="VEuPathDB" id="FungiDB:C5L36_0C08410"/>
<reference evidence="4" key="1">
    <citation type="journal article" date="2014" name="Microb. Cell Fact.">
        <title>Exploiting Issatchenkia orientalis SD108 for succinic acid production.</title>
        <authorList>
            <person name="Xiao H."/>
            <person name="Shao Z."/>
            <person name="Jiang Y."/>
            <person name="Dole S."/>
            <person name="Zhao H."/>
        </authorList>
    </citation>
    <scope>NUCLEOTIDE SEQUENCE [LARGE SCALE GENOMIC DNA]</scope>
    <source>
        <strain evidence="4">SD108</strain>
    </source>
</reference>
<feature type="compositionally biased region" description="Polar residues" evidence="1">
    <location>
        <begin position="495"/>
        <end position="506"/>
    </location>
</feature>
<feature type="region of interest" description="Disordered" evidence="1">
    <location>
        <begin position="1"/>
        <end position="66"/>
    </location>
</feature>
<gene>
    <name evidence="3" type="ORF">JL09_g4195</name>
</gene>
<sequence length="549" mass="63186">MSSAIPYDPDDFDNNPFADGDVGSLSYQAQQVEESNSEQQQDDAEAVAEAEDDSQESHSVGNTSTASVAAIQQEEGTISPSTGATDSGFSDFPTELDLKKYVPERLNKDRQLVIKIQEIESNGNNTHKNPIFKFNAKVVKLGGYRKPIYKNVRRTYKEVESLYKFLMYNNIEVFVPSLPKIPTLFTPMSPEFVSSLTFTFQDWFNRICSNPILMKNKEFALFFEQSDFGYVPSKTKPSTNSVIATGLKRKTLKQFQPPYDSCEDLARYRPMIKEVHLNCTKLYEKLEKYIKYQRQAGYYGNEFLTQLGELANMESNEDMSKLWKRFFRFTSMFNESDLIKNLSLTAELLRFFGQVRDDTYNIKEALTNRHLLMRELINAEEATKKKHSAITKLKMKSTIDPIRVDEAIRNLEMSSNYQKELRYQVKRTTYEMLIESKEYSDYLVLNFKKFFHSLTKQQILQERKKLNLLINNRLINHSESLGRLGRENLPDSVVHQKQPSDQDSWNSRAKKSYSDSSMSESSTMKESLSEQLSSIDAKSAASLLAGSNF</sequence>
<dbReference type="GO" id="GO:0042147">
    <property type="term" value="P:retrograde transport, endosome to Golgi"/>
    <property type="evidence" value="ECO:0007669"/>
    <property type="project" value="TreeGrafter"/>
</dbReference>
<dbReference type="HOGENOM" id="CLU_028982_1_0_1"/>
<dbReference type="GO" id="GO:0005829">
    <property type="term" value="C:cytosol"/>
    <property type="evidence" value="ECO:0007669"/>
    <property type="project" value="GOC"/>
</dbReference>
<dbReference type="eggNOG" id="KOG2273">
    <property type="taxonomic scope" value="Eukaryota"/>
</dbReference>
<comment type="caution">
    <text evidence="3">The sequence shown here is derived from an EMBL/GenBank/DDBJ whole genome shotgun (WGS) entry which is preliminary data.</text>
</comment>
<accession>A0A099NXJ2</accession>